<dbReference type="Gene3D" id="2.60.40.420">
    <property type="entry name" value="Cupredoxins - blue copper proteins"/>
    <property type="match status" value="1"/>
</dbReference>
<keyword evidence="9 12" id="KW-0472">Membrane</keyword>
<dbReference type="OrthoDB" id="784190at2759"/>
<evidence type="ECO:0000256" key="11">
    <source>
        <dbReference type="ARBA" id="ARBA00023180"/>
    </source>
</evidence>
<evidence type="ECO:0000313" key="15">
    <source>
        <dbReference type="EMBL" id="KAF8710026.1"/>
    </source>
</evidence>
<evidence type="ECO:0000256" key="5">
    <source>
        <dbReference type="ARBA" id="ARBA00022729"/>
    </source>
</evidence>
<name>A0A835BQ62_9POAL</name>
<keyword evidence="5 13" id="KW-0732">Signal</keyword>
<evidence type="ECO:0000256" key="4">
    <source>
        <dbReference type="ARBA" id="ARBA00022723"/>
    </source>
</evidence>
<feature type="domain" description="Phytocyanin" evidence="14">
    <location>
        <begin position="25"/>
        <end position="124"/>
    </location>
</feature>
<keyword evidence="6" id="KW-0249">Electron transport</keyword>
<comment type="subcellular location">
    <subcellularLocation>
        <location evidence="1">Membrane</location>
        <topology evidence="1">Single-pass type I membrane protein</topology>
    </subcellularLocation>
</comment>
<evidence type="ECO:0000256" key="6">
    <source>
        <dbReference type="ARBA" id="ARBA00022982"/>
    </source>
</evidence>
<dbReference type="GO" id="GO:0046872">
    <property type="term" value="F:metal ion binding"/>
    <property type="evidence" value="ECO:0007669"/>
    <property type="project" value="UniProtKB-KW"/>
</dbReference>
<keyword evidence="2" id="KW-0813">Transport</keyword>
<keyword evidence="3 12" id="KW-0812">Transmembrane</keyword>
<dbReference type="AlphaFoldDB" id="A0A835BQ62"/>
<evidence type="ECO:0000256" key="2">
    <source>
        <dbReference type="ARBA" id="ARBA00022448"/>
    </source>
</evidence>
<dbReference type="PANTHER" id="PTHR33021">
    <property type="entry name" value="BLUE COPPER PROTEIN"/>
    <property type="match status" value="1"/>
</dbReference>
<dbReference type="Proteomes" id="UP000636709">
    <property type="component" value="Unassembled WGS sequence"/>
</dbReference>
<dbReference type="GO" id="GO:0005886">
    <property type="term" value="C:plasma membrane"/>
    <property type="evidence" value="ECO:0007669"/>
    <property type="project" value="TreeGrafter"/>
</dbReference>
<dbReference type="PROSITE" id="PS51485">
    <property type="entry name" value="PHYTOCYANIN"/>
    <property type="match status" value="1"/>
</dbReference>
<dbReference type="GO" id="GO:0009610">
    <property type="term" value="P:response to symbiotic fungus"/>
    <property type="evidence" value="ECO:0007669"/>
    <property type="project" value="UniProtKB-ARBA"/>
</dbReference>
<dbReference type="CDD" id="cd04216">
    <property type="entry name" value="Phytocyanin"/>
    <property type="match status" value="1"/>
</dbReference>
<evidence type="ECO:0000256" key="7">
    <source>
        <dbReference type="ARBA" id="ARBA00022989"/>
    </source>
</evidence>
<feature type="transmembrane region" description="Helical" evidence="12">
    <location>
        <begin position="146"/>
        <end position="166"/>
    </location>
</feature>
<keyword evidence="7 12" id="KW-1133">Transmembrane helix</keyword>
<dbReference type="InterPro" id="IPR008972">
    <property type="entry name" value="Cupredoxin"/>
</dbReference>
<evidence type="ECO:0000256" key="10">
    <source>
        <dbReference type="ARBA" id="ARBA00023157"/>
    </source>
</evidence>
<keyword evidence="16" id="KW-1185">Reference proteome</keyword>
<dbReference type="Gramene" id="Dexi9B01G0005420.1">
    <property type="protein sequence ID" value="Dexi9B01G0005420.1:cds"/>
    <property type="gene ID" value="Dexi9B01G0005420"/>
</dbReference>
<dbReference type="FunFam" id="2.60.40.420:FF:000067">
    <property type="entry name" value="Cupredoxin superfamily protein"/>
    <property type="match status" value="1"/>
</dbReference>
<dbReference type="InterPro" id="IPR039391">
    <property type="entry name" value="Phytocyanin-like"/>
</dbReference>
<accession>A0A835BQ62</accession>
<gene>
    <name evidence="15" type="ORF">HU200_029753</name>
</gene>
<evidence type="ECO:0000256" key="12">
    <source>
        <dbReference type="SAM" id="Phobius"/>
    </source>
</evidence>
<sequence length="167" mass="17247">MASSKLVLAMAALAVAFLPAFTAATEHWVGDNTGWTLGFNYSAWAETKQFKVGDTLVFKYNEPSHTVVEVSGADFAACNIPGSSKVLTTGNDQVTLDKAGRRWFICGVGAHCKNGMKVKITVLTAEEAAAAAAPAPSPPPSPAVKVQAGLVQAVLAVTAVIAAALVF</sequence>
<dbReference type="Pfam" id="PF02298">
    <property type="entry name" value="Cu_bind_like"/>
    <property type="match status" value="1"/>
</dbReference>
<proteinExistence type="predicted"/>
<protein>
    <recommendedName>
        <fullName evidence="14">Phytocyanin domain-containing protein</fullName>
    </recommendedName>
</protein>
<keyword evidence="10" id="KW-1015">Disulfide bond</keyword>
<dbReference type="PANTHER" id="PTHR33021:SF441">
    <property type="entry name" value="OS03G0791366 PROTEIN"/>
    <property type="match status" value="1"/>
</dbReference>
<reference evidence="15" key="1">
    <citation type="submission" date="2020-07" db="EMBL/GenBank/DDBJ databases">
        <title>Genome sequence and genetic diversity analysis of an under-domesticated orphan crop, white fonio (Digitaria exilis).</title>
        <authorList>
            <person name="Bennetzen J.L."/>
            <person name="Chen S."/>
            <person name="Ma X."/>
            <person name="Wang X."/>
            <person name="Yssel A.E.J."/>
            <person name="Chaluvadi S.R."/>
            <person name="Johnson M."/>
            <person name="Gangashetty P."/>
            <person name="Hamidou F."/>
            <person name="Sanogo M.D."/>
            <person name="Zwaenepoel A."/>
            <person name="Wallace J."/>
            <person name="Van De Peer Y."/>
            <person name="Van Deynze A."/>
        </authorList>
    </citation>
    <scope>NUCLEOTIDE SEQUENCE</scope>
    <source>
        <tissue evidence="15">Leaves</tissue>
    </source>
</reference>
<evidence type="ECO:0000256" key="9">
    <source>
        <dbReference type="ARBA" id="ARBA00023136"/>
    </source>
</evidence>
<dbReference type="EMBL" id="JACEFO010001754">
    <property type="protein sequence ID" value="KAF8710026.1"/>
    <property type="molecule type" value="Genomic_DNA"/>
</dbReference>
<evidence type="ECO:0000259" key="14">
    <source>
        <dbReference type="PROSITE" id="PS51485"/>
    </source>
</evidence>
<evidence type="ECO:0000256" key="3">
    <source>
        <dbReference type="ARBA" id="ARBA00022692"/>
    </source>
</evidence>
<feature type="signal peptide" evidence="13">
    <location>
        <begin position="1"/>
        <end position="24"/>
    </location>
</feature>
<evidence type="ECO:0000256" key="1">
    <source>
        <dbReference type="ARBA" id="ARBA00004479"/>
    </source>
</evidence>
<comment type="caution">
    <text evidence="15">The sequence shown here is derived from an EMBL/GenBank/DDBJ whole genome shotgun (WGS) entry which is preliminary data.</text>
</comment>
<keyword evidence="4" id="KW-0479">Metal-binding</keyword>
<keyword evidence="11" id="KW-0325">Glycoprotein</keyword>
<evidence type="ECO:0000256" key="8">
    <source>
        <dbReference type="ARBA" id="ARBA00023008"/>
    </source>
</evidence>
<organism evidence="15 16">
    <name type="scientific">Digitaria exilis</name>
    <dbReference type="NCBI Taxonomy" id="1010633"/>
    <lineage>
        <taxon>Eukaryota</taxon>
        <taxon>Viridiplantae</taxon>
        <taxon>Streptophyta</taxon>
        <taxon>Embryophyta</taxon>
        <taxon>Tracheophyta</taxon>
        <taxon>Spermatophyta</taxon>
        <taxon>Magnoliopsida</taxon>
        <taxon>Liliopsida</taxon>
        <taxon>Poales</taxon>
        <taxon>Poaceae</taxon>
        <taxon>PACMAD clade</taxon>
        <taxon>Panicoideae</taxon>
        <taxon>Panicodae</taxon>
        <taxon>Paniceae</taxon>
        <taxon>Anthephorinae</taxon>
        <taxon>Digitaria</taxon>
    </lineage>
</organism>
<evidence type="ECO:0000256" key="13">
    <source>
        <dbReference type="SAM" id="SignalP"/>
    </source>
</evidence>
<keyword evidence="8" id="KW-0186">Copper</keyword>
<evidence type="ECO:0000313" key="16">
    <source>
        <dbReference type="Proteomes" id="UP000636709"/>
    </source>
</evidence>
<dbReference type="GO" id="GO:0009055">
    <property type="term" value="F:electron transfer activity"/>
    <property type="evidence" value="ECO:0007669"/>
    <property type="project" value="InterPro"/>
</dbReference>
<dbReference type="InterPro" id="IPR003245">
    <property type="entry name" value="Phytocyanin_dom"/>
</dbReference>
<dbReference type="SUPFAM" id="SSF49503">
    <property type="entry name" value="Cupredoxins"/>
    <property type="match status" value="1"/>
</dbReference>
<feature type="chain" id="PRO_5032633980" description="Phytocyanin domain-containing protein" evidence="13">
    <location>
        <begin position="25"/>
        <end position="167"/>
    </location>
</feature>